<dbReference type="Pfam" id="PF24066">
    <property type="entry name" value="Hisat_C"/>
    <property type="match status" value="1"/>
</dbReference>
<dbReference type="Gene3D" id="3.40.630.30">
    <property type="match status" value="1"/>
</dbReference>
<dbReference type="InterPro" id="IPR016181">
    <property type="entry name" value="Acyl_CoA_acyltransferase"/>
</dbReference>
<sequence length="264" mass="31136">MAQDLTIRLARSTDYDKILKLSEGIYDGHDYLPRRYHTWMAMENMHVMLAFSGDKLVSLAACFIIDEGKTFVTRAGRTLPNFRGQGNYKLLQRALFDFSRRRYPMIQRWRRLSSLTPEMFDNSYKNIDEQETLTCMVLSSNKRPQGFSLNVDFLEIQSERIEKCVDGFHPRSVSLGVRSHYVEFMNWCVTIYSDDPQLYQAHLFHQFKRSCEEIKSEFSFVCSHDQKFTRGGIKLLKDLLMLQSEEDIKLKKAFVYEQKLPQIF</sequence>
<evidence type="ECO:0000259" key="1">
    <source>
        <dbReference type="Pfam" id="PF24066"/>
    </source>
</evidence>
<accession>A0AAD9PST7</accession>
<dbReference type="PANTHER" id="PTHR47403:SF6">
    <property type="entry name" value="N-ACETYLTRANSFERASE DOMAIN-CONTAINING PROTEIN"/>
    <property type="match status" value="1"/>
</dbReference>
<evidence type="ECO:0000313" key="2">
    <source>
        <dbReference type="EMBL" id="KAK2548426.1"/>
    </source>
</evidence>
<dbReference type="PANTHER" id="PTHR47403">
    <property type="entry name" value="LOC100145250 PROTEIN"/>
    <property type="match status" value="1"/>
</dbReference>
<feature type="domain" description="Histidine N-acetyltransferase C-terminal" evidence="1">
    <location>
        <begin position="156"/>
        <end position="222"/>
    </location>
</feature>
<dbReference type="EMBL" id="JARQWQ010000147">
    <property type="protein sequence ID" value="KAK2548426.1"/>
    <property type="molecule type" value="Genomic_DNA"/>
</dbReference>
<protein>
    <submittedName>
        <fullName evidence="2">Histidine N-acetyltransferase</fullName>
    </submittedName>
</protein>
<reference evidence="2" key="2">
    <citation type="journal article" date="2023" name="Science">
        <title>Genomic signatures of disease resistance in endangered staghorn corals.</title>
        <authorList>
            <person name="Vollmer S.V."/>
            <person name="Selwyn J.D."/>
            <person name="Despard B.A."/>
            <person name="Roesel C.L."/>
        </authorList>
    </citation>
    <scope>NUCLEOTIDE SEQUENCE</scope>
    <source>
        <strain evidence="2">K2</strain>
    </source>
</reference>
<reference evidence="2" key="1">
    <citation type="journal article" date="2023" name="G3 (Bethesda)">
        <title>Whole genome assembly and annotation of the endangered Caribbean coral Acropora cervicornis.</title>
        <authorList>
            <person name="Selwyn J.D."/>
            <person name="Vollmer S.V."/>
        </authorList>
    </citation>
    <scope>NUCLEOTIDE SEQUENCE</scope>
    <source>
        <strain evidence="2">K2</strain>
    </source>
</reference>
<keyword evidence="3" id="KW-1185">Reference proteome</keyword>
<dbReference type="InterPro" id="IPR056483">
    <property type="entry name" value="Hisat_C"/>
</dbReference>
<comment type="caution">
    <text evidence="2">The sequence shown here is derived from an EMBL/GenBank/DDBJ whole genome shotgun (WGS) entry which is preliminary data.</text>
</comment>
<dbReference type="Proteomes" id="UP001249851">
    <property type="component" value="Unassembled WGS sequence"/>
</dbReference>
<gene>
    <name evidence="2" type="ORF">P5673_031403</name>
</gene>
<organism evidence="2 3">
    <name type="scientific">Acropora cervicornis</name>
    <name type="common">Staghorn coral</name>
    <dbReference type="NCBI Taxonomy" id="6130"/>
    <lineage>
        <taxon>Eukaryota</taxon>
        <taxon>Metazoa</taxon>
        <taxon>Cnidaria</taxon>
        <taxon>Anthozoa</taxon>
        <taxon>Hexacorallia</taxon>
        <taxon>Scleractinia</taxon>
        <taxon>Astrocoeniina</taxon>
        <taxon>Acroporidae</taxon>
        <taxon>Acropora</taxon>
    </lineage>
</organism>
<proteinExistence type="predicted"/>
<evidence type="ECO:0000313" key="3">
    <source>
        <dbReference type="Proteomes" id="UP001249851"/>
    </source>
</evidence>
<dbReference type="SUPFAM" id="SSF55729">
    <property type="entry name" value="Acyl-CoA N-acyltransferases (Nat)"/>
    <property type="match status" value="1"/>
</dbReference>
<dbReference type="AlphaFoldDB" id="A0AAD9PST7"/>
<name>A0AAD9PST7_ACRCE</name>